<evidence type="ECO:0000256" key="1">
    <source>
        <dbReference type="ARBA" id="ARBA00023235"/>
    </source>
</evidence>
<comment type="pathway">
    <text evidence="3">Amino-acid biosynthesis; L-methionine biosynthesis via salvage pathway; L-methionine from S-methyl-5-thio-alpha-D-ribose 1-phosphate: step 1/6.</text>
</comment>
<reference evidence="4 5" key="1">
    <citation type="submission" date="2016-09" db="EMBL/GenBank/DDBJ databases">
        <title>Genomic analysis reveals versatility of anaerobic energy metabolism of Geosporobacter ferrireducens IRF9 of phylum Firmicutes.</title>
        <authorList>
            <person name="Kim S.-J."/>
        </authorList>
    </citation>
    <scope>NUCLEOTIDE SEQUENCE [LARGE SCALE GENOMIC DNA]</scope>
    <source>
        <strain evidence="4 5">IRF9</strain>
    </source>
</reference>
<dbReference type="GO" id="GO:0019509">
    <property type="term" value="P:L-methionine salvage from methylthioadenosine"/>
    <property type="evidence" value="ECO:0007669"/>
    <property type="project" value="UniProtKB-UniRule"/>
</dbReference>
<comment type="catalytic activity">
    <reaction evidence="2 3">
        <text>5-(methylsulfanyl)-alpha-D-ribose 1-phosphate = 5-(methylsulfanyl)-D-ribulose 1-phosphate</text>
        <dbReference type="Rhea" id="RHEA:19989"/>
        <dbReference type="ChEBI" id="CHEBI:58533"/>
        <dbReference type="ChEBI" id="CHEBI:58548"/>
        <dbReference type="EC" id="5.3.1.23"/>
    </reaction>
</comment>
<dbReference type="GO" id="GO:0046523">
    <property type="term" value="F:S-methyl-5-thioribose-1-phosphate isomerase activity"/>
    <property type="evidence" value="ECO:0007669"/>
    <property type="project" value="UniProtKB-UniRule"/>
</dbReference>
<dbReference type="InterPro" id="IPR037171">
    <property type="entry name" value="NagB/RpiA_transferase-like"/>
</dbReference>
<dbReference type="AlphaFoldDB" id="A0A1D8GQX7"/>
<feature type="binding site" evidence="3">
    <location>
        <position position="198"/>
    </location>
    <ligand>
        <name>substrate</name>
    </ligand>
</feature>
<dbReference type="SUPFAM" id="SSF100950">
    <property type="entry name" value="NagB/RpiA/CoA transferase-like"/>
    <property type="match status" value="1"/>
</dbReference>
<proteinExistence type="inferred from homology"/>
<keyword evidence="3" id="KW-0486">Methionine biosynthesis</keyword>
<dbReference type="OrthoDB" id="9803436at2"/>
<dbReference type="NCBIfam" id="TIGR00524">
    <property type="entry name" value="eIF-2B_rel"/>
    <property type="match status" value="1"/>
</dbReference>
<dbReference type="EC" id="5.3.1.23" evidence="3"/>
<dbReference type="UniPathway" id="UPA00904">
    <property type="reaction ID" value="UER00874"/>
</dbReference>
<evidence type="ECO:0000256" key="3">
    <source>
        <dbReference type="HAMAP-Rule" id="MF_01678"/>
    </source>
</evidence>
<organism evidence="4 5">
    <name type="scientific">Geosporobacter ferrireducens</name>
    <dbReference type="NCBI Taxonomy" id="1424294"/>
    <lineage>
        <taxon>Bacteria</taxon>
        <taxon>Bacillati</taxon>
        <taxon>Bacillota</taxon>
        <taxon>Clostridia</taxon>
        <taxon>Peptostreptococcales</taxon>
        <taxon>Thermotaleaceae</taxon>
        <taxon>Geosporobacter</taxon>
    </lineage>
</organism>
<feature type="active site" description="Proton donor" evidence="3">
    <location>
        <position position="239"/>
    </location>
</feature>
<gene>
    <name evidence="3" type="primary">mtnA</name>
    <name evidence="4" type="ORF">Gferi_25215</name>
</gene>
<evidence type="ECO:0000313" key="4">
    <source>
        <dbReference type="EMBL" id="AOT73299.1"/>
    </source>
</evidence>
<dbReference type="Proteomes" id="UP000095743">
    <property type="component" value="Chromosome"/>
</dbReference>
<name>A0A1D8GQX7_9FIRM</name>
<dbReference type="InterPro" id="IPR011559">
    <property type="entry name" value="Initiation_fac_2B_a/b/d"/>
</dbReference>
<dbReference type="NCBIfam" id="NF004326">
    <property type="entry name" value="PRK05720.1"/>
    <property type="match status" value="1"/>
</dbReference>
<keyword evidence="3" id="KW-0028">Amino-acid biosynthesis</keyword>
<dbReference type="Gene3D" id="1.20.120.420">
    <property type="entry name" value="translation initiation factor eif-2b, domain 1"/>
    <property type="match status" value="1"/>
</dbReference>
<dbReference type="InterPro" id="IPR027363">
    <property type="entry name" value="M1Pi_N"/>
</dbReference>
<feature type="binding site" evidence="3">
    <location>
        <begin position="249"/>
        <end position="250"/>
    </location>
    <ligand>
        <name>substrate</name>
    </ligand>
</feature>
<protein>
    <recommendedName>
        <fullName evidence="3">Methylthioribose-1-phosphate isomerase</fullName>
        <shortName evidence="3">M1Pi</shortName>
        <shortName evidence="3">MTR-1-P isomerase</shortName>
        <ecNumber evidence="3">5.3.1.23</ecNumber>
    </recommendedName>
    <alternativeName>
        <fullName evidence="3">S-methyl-5-thioribose-1-phosphate isomerase</fullName>
    </alternativeName>
</protein>
<dbReference type="FunFam" id="1.20.120.420:FF:000003">
    <property type="entry name" value="Methylthioribose-1-phosphate isomerase"/>
    <property type="match status" value="1"/>
</dbReference>
<comment type="function">
    <text evidence="3">Catalyzes the interconversion of methylthioribose-1-phosphate (MTR-1-P) into methylthioribulose-1-phosphate (MTRu-1-P).</text>
</comment>
<dbReference type="EMBL" id="CP017269">
    <property type="protein sequence ID" value="AOT73299.1"/>
    <property type="molecule type" value="Genomic_DNA"/>
</dbReference>
<feature type="site" description="Transition state stabilizer" evidence="3">
    <location>
        <position position="159"/>
    </location>
</feature>
<comment type="similarity">
    <text evidence="3">Belongs to the EIF-2B alpha/beta/delta subunits family. MtnA subfamily.</text>
</comment>
<evidence type="ECO:0000313" key="5">
    <source>
        <dbReference type="Proteomes" id="UP000095743"/>
    </source>
</evidence>
<dbReference type="PANTHER" id="PTHR43475:SF1">
    <property type="entry name" value="METHYLTHIORIBOSE-1-PHOSPHATE ISOMERASE"/>
    <property type="match status" value="1"/>
</dbReference>
<keyword evidence="5" id="KW-1185">Reference proteome</keyword>
<dbReference type="InterPro" id="IPR042529">
    <property type="entry name" value="IF_2B-like_C"/>
</dbReference>
<feature type="binding site" evidence="3">
    <location>
        <begin position="48"/>
        <end position="50"/>
    </location>
    <ligand>
        <name>substrate</name>
    </ligand>
</feature>
<dbReference type="KEGG" id="gfe:Gferi_25215"/>
<evidence type="ECO:0000256" key="2">
    <source>
        <dbReference type="ARBA" id="ARBA00052401"/>
    </source>
</evidence>
<dbReference type="Pfam" id="PF01008">
    <property type="entry name" value="IF-2B"/>
    <property type="match status" value="1"/>
</dbReference>
<dbReference type="FunFam" id="3.40.50.10470:FF:000006">
    <property type="entry name" value="Methylthioribose-1-phosphate isomerase"/>
    <property type="match status" value="1"/>
</dbReference>
<dbReference type="PANTHER" id="PTHR43475">
    <property type="entry name" value="METHYLTHIORIBOSE-1-PHOSPHATE ISOMERASE"/>
    <property type="match status" value="1"/>
</dbReference>
<accession>A0A1D8GQX7</accession>
<dbReference type="InterPro" id="IPR005251">
    <property type="entry name" value="IF-M1Pi"/>
</dbReference>
<dbReference type="InterPro" id="IPR000649">
    <property type="entry name" value="IF-2B-related"/>
</dbReference>
<dbReference type="Gene3D" id="3.40.50.10470">
    <property type="entry name" value="Translation initiation factor eif-2b, domain 2"/>
    <property type="match status" value="1"/>
</dbReference>
<dbReference type="NCBIfam" id="TIGR00512">
    <property type="entry name" value="salvage_mtnA"/>
    <property type="match status" value="1"/>
</dbReference>
<feature type="binding site" evidence="3">
    <location>
        <position position="91"/>
    </location>
    <ligand>
        <name>substrate</name>
    </ligand>
</feature>
<dbReference type="HAMAP" id="MF_01678">
    <property type="entry name" value="Salvage_MtnA"/>
    <property type="match status" value="1"/>
</dbReference>
<keyword evidence="1 3" id="KW-0413">Isomerase</keyword>
<sequence>MVEFIQPILWKDDSLYILNQLKLPETTEYNSKKTIQEVFHAIKDMELRGAPLIGITAAYGMYIGIKDASANNHRSFMELVRENAEYLRQSRPTAVNLFWAIDRMVKRAAELEDKSLDEKKYLLLEEAIEIQKEDESINRSIGENFMPLLRDGIRILTHCNAGSLATAKYGTATAPMYIAKEKGWAMKVFADETRPYLQGARLTSYELHQAEIDVTLICDNMAGFLMSQGKVDVVIVGADRVAANGDTANKIGTMSLAVLANHFKIPFYVAVPTPSIDLATPTGKEIPIEERSPLEVTSWYGKQIAPEGINVYNPAFDITPHALITAFVTEKGIVLPDYQINLQKLLVK</sequence>
<dbReference type="STRING" id="1424294.Gferi_25215"/>